<dbReference type="PANTHER" id="PTHR37945:SF1">
    <property type="entry name" value="EXTRACELLULAR TUNGSTATE BINDING PROTEIN"/>
    <property type="match status" value="1"/>
</dbReference>
<gene>
    <name evidence="3" type="ORF">SAMN04487931_104245</name>
</gene>
<dbReference type="AlphaFoldDB" id="A0A1H2FMS6"/>
<dbReference type="Gene3D" id="3.40.190.10">
    <property type="entry name" value="Periplasmic binding protein-like II"/>
    <property type="match status" value="2"/>
</dbReference>
<evidence type="ECO:0000256" key="1">
    <source>
        <dbReference type="SAM" id="SignalP"/>
    </source>
</evidence>
<dbReference type="PANTHER" id="PTHR37945">
    <property type="entry name" value="EXTRACELLULAR TUNGSTATE BINDING PROTEIN"/>
    <property type="match status" value="1"/>
</dbReference>
<reference evidence="4" key="1">
    <citation type="submission" date="2016-10" db="EMBL/GenBank/DDBJ databases">
        <authorList>
            <person name="Varghese N."/>
            <person name="Submissions S."/>
        </authorList>
    </citation>
    <scope>NUCLEOTIDE SEQUENCE [LARGE SCALE GENOMIC DNA]</scope>
    <source>
        <strain evidence="4">DSM 3384</strain>
    </source>
</reference>
<proteinExistence type="predicted"/>
<evidence type="ECO:0000313" key="3">
    <source>
        <dbReference type="EMBL" id="SDU08667.1"/>
    </source>
</evidence>
<dbReference type="RefSeq" id="WP_014956380.1">
    <property type="nucleotide sequence ID" value="NZ_FNLL01000004.1"/>
</dbReference>
<name>A0A1H2FMS6_9BACT</name>
<dbReference type="Proteomes" id="UP000199608">
    <property type="component" value="Unassembled WGS sequence"/>
</dbReference>
<keyword evidence="4" id="KW-1185">Reference proteome</keyword>
<feature type="chain" id="PRO_5011496120" evidence="1">
    <location>
        <begin position="26"/>
        <end position="276"/>
    </location>
</feature>
<feature type="signal peptide" evidence="1">
    <location>
        <begin position="1"/>
        <end position="25"/>
    </location>
</feature>
<organism evidence="3 4">
    <name type="scientific">Desulfobacula phenolica</name>
    <dbReference type="NCBI Taxonomy" id="90732"/>
    <lineage>
        <taxon>Bacteria</taxon>
        <taxon>Pseudomonadati</taxon>
        <taxon>Thermodesulfobacteriota</taxon>
        <taxon>Desulfobacteria</taxon>
        <taxon>Desulfobacterales</taxon>
        <taxon>Desulfobacteraceae</taxon>
        <taxon>Desulfobacula</taxon>
    </lineage>
</organism>
<evidence type="ECO:0000313" key="4">
    <source>
        <dbReference type="Proteomes" id="UP000199608"/>
    </source>
</evidence>
<evidence type="ECO:0000259" key="2">
    <source>
        <dbReference type="Pfam" id="PF12849"/>
    </source>
</evidence>
<dbReference type="Pfam" id="PF12849">
    <property type="entry name" value="PBP_like_2"/>
    <property type="match status" value="1"/>
</dbReference>
<accession>A0A1H2FMS6</accession>
<dbReference type="EMBL" id="FNLL01000004">
    <property type="protein sequence ID" value="SDU08667.1"/>
    <property type="molecule type" value="Genomic_DNA"/>
</dbReference>
<dbReference type="InterPro" id="IPR024370">
    <property type="entry name" value="PBP_domain"/>
</dbReference>
<dbReference type="InterPro" id="IPR052738">
    <property type="entry name" value="ABC-Tungstate_binding"/>
</dbReference>
<sequence>MIKKKIFINLLAVAFVMTLAFSAQAQNKSLMMATTTSTDNTGLLDYLIPHFEKETGIALKWTATGTGKALKLGQNCDVDVLLVHAPPAEKKYIENGYGKDRRQVMYNDFVIIGPETDPAGIKGKSISDALNAVKSKQAVFMSRGDDSGTNKKEKLLWKNAGIALPDKEKWYVQTGQGMLSTIHIAQEREGYTMTDRGTYIKYQSQKGGNAPLKVLVEGDQILLNQYSVLTLAPENCPKAKYDLALQFSDWMASQNAQDLIKNFRLLGQKLFIPNAK</sequence>
<protein>
    <submittedName>
        <fullName evidence="3">Tungstate transport system substrate-binding protein</fullName>
    </submittedName>
</protein>
<keyword evidence="1" id="KW-0732">Signal</keyword>
<feature type="domain" description="PBP" evidence="2">
    <location>
        <begin position="23"/>
        <end position="254"/>
    </location>
</feature>
<dbReference type="SUPFAM" id="SSF53850">
    <property type="entry name" value="Periplasmic binding protein-like II"/>
    <property type="match status" value="1"/>
</dbReference>